<organism evidence="1 2">
    <name type="scientific">Oncorhynchus tshawytscha</name>
    <name type="common">Chinook salmon</name>
    <name type="synonym">Salmo tshawytscha</name>
    <dbReference type="NCBI Taxonomy" id="74940"/>
    <lineage>
        <taxon>Eukaryota</taxon>
        <taxon>Metazoa</taxon>
        <taxon>Chordata</taxon>
        <taxon>Craniata</taxon>
        <taxon>Vertebrata</taxon>
        <taxon>Euteleostomi</taxon>
        <taxon>Actinopterygii</taxon>
        <taxon>Neopterygii</taxon>
        <taxon>Teleostei</taxon>
        <taxon>Protacanthopterygii</taxon>
        <taxon>Salmoniformes</taxon>
        <taxon>Salmonidae</taxon>
        <taxon>Salmoninae</taxon>
        <taxon>Oncorhynchus</taxon>
    </lineage>
</organism>
<dbReference type="Ensembl" id="ENSOTST00005140307.1">
    <property type="protein sequence ID" value="ENSOTSP00005156456.1"/>
    <property type="gene ID" value="ENSOTSG00005057366.1"/>
</dbReference>
<dbReference type="Proteomes" id="UP000694402">
    <property type="component" value="Unassembled WGS sequence"/>
</dbReference>
<protein>
    <submittedName>
        <fullName evidence="1">Uncharacterized protein</fullName>
    </submittedName>
</protein>
<evidence type="ECO:0000313" key="1">
    <source>
        <dbReference type="Ensembl" id="ENSOTSP00005156456.1"/>
    </source>
</evidence>
<proteinExistence type="predicted"/>
<keyword evidence="2" id="KW-1185">Reference proteome</keyword>
<reference evidence="2" key="1">
    <citation type="journal article" date="2018" name="PLoS ONE">
        <title>Chinook salmon (Oncorhynchus tshawytscha) genome and transcriptome.</title>
        <authorList>
            <person name="Christensen K.A."/>
            <person name="Leong J.S."/>
            <person name="Sakhrani D."/>
            <person name="Biagi C.A."/>
            <person name="Minkley D.R."/>
            <person name="Withler R.E."/>
            <person name="Rondeau E.B."/>
            <person name="Koop B.F."/>
            <person name="Devlin R.H."/>
        </authorList>
    </citation>
    <scope>NUCLEOTIDE SEQUENCE [LARGE SCALE GENOMIC DNA]</scope>
</reference>
<accession>A0AAZ3STK4</accession>
<dbReference type="AlphaFoldDB" id="A0AAZ3STK4"/>
<reference evidence="1" key="2">
    <citation type="submission" date="2025-08" db="UniProtKB">
        <authorList>
            <consortium name="Ensembl"/>
        </authorList>
    </citation>
    <scope>IDENTIFICATION</scope>
</reference>
<sequence length="57" mass="6588">MCETFERLLYPFIQANIIIKAYVKGVNPYCSHWNCNNKKCQPGSVQRYCMLSSSVLP</sequence>
<evidence type="ECO:0000313" key="2">
    <source>
        <dbReference type="Proteomes" id="UP000694402"/>
    </source>
</evidence>
<reference evidence="1" key="3">
    <citation type="submission" date="2025-09" db="UniProtKB">
        <authorList>
            <consortium name="Ensembl"/>
        </authorList>
    </citation>
    <scope>IDENTIFICATION</scope>
</reference>
<name>A0AAZ3STK4_ONCTS</name>